<comment type="caution">
    <text evidence="1">The sequence shown here is derived from an EMBL/GenBank/DDBJ whole genome shotgun (WGS) entry which is preliminary data.</text>
</comment>
<dbReference type="AlphaFoldDB" id="A0A645ECJ6"/>
<accession>A0A645ECJ6</accession>
<name>A0A645ECJ6_9ZZZZ</name>
<proteinExistence type="predicted"/>
<sequence>MISLLAGESPGNDTDVGCHHKGGIKAHAELADYIHLFIFRIFLTKCQRPALGDDAQVVFQLFGAHATAVIADGKRPIFCVRRDPDMKILAGKLYAVVGKGAKIKLVQRVAGIG</sequence>
<protein>
    <submittedName>
        <fullName evidence="1">Uncharacterized protein</fullName>
    </submittedName>
</protein>
<dbReference type="EMBL" id="VSSQ01044647">
    <property type="protein sequence ID" value="MPM98483.1"/>
    <property type="molecule type" value="Genomic_DNA"/>
</dbReference>
<gene>
    <name evidence="1" type="ORF">SDC9_145671</name>
</gene>
<evidence type="ECO:0000313" key="1">
    <source>
        <dbReference type="EMBL" id="MPM98483.1"/>
    </source>
</evidence>
<organism evidence="1">
    <name type="scientific">bioreactor metagenome</name>
    <dbReference type="NCBI Taxonomy" id="1076179"/>
    <lineage>
        <taxon>unclassified sequences</taxon>
        <taxon>metagenomes</taxon>
        <taxon>ecological metagenomes</taxon>
    </lineage>
</organism>
<reference evidence="1" key="1">
    <citation type="submission" date="2019-08" db="EMBL/GenBank/DDBJ databases">
        <authorList>
            <person name="Kucharzyk K."/>
            <person name="Murdoch R.W."/>
            <person name="Higgins S."/>
            <person name="Loffler F."/>
        </authorList>
    </citation>
    <scope>NUCLEOTIDE SEQUENCE</scope>
</reference>